<dbReference type="GO" id="GO:0003924">
    <property type="term" value="F:GTPase activity"/>
    <property type="evidence" value="ECO:0007669"/>
    <property type="project" value="InterPro"/>
</dbReference>
<dbReference type="OrthoDB" id="9816479at2"/>
<dbReference type="Gene3D" id="3.40.50.300">
    <property type="entry name" value="P-loop containing nucleotide triphosphate hydrolases"/>
    <property type="match status" value="1"/>
</dbReference>
<evidence type="ECO:0000256" key="2">
    <source>
        <dbReference type="ARBA" id="ARBA00022741"/>
    </source>
</evidence>
<feature type="coiled-coil region" evidence="6">
    <location>
        <begin position="647"/>
        <end position="707"/>
    </location>
</feature>
<dbReference type="InterPro" id="IPR027094">
    <property type="entry name" value="Mitofusin_fam"/>
</dbReference>
<dbReference type="Pfam" id="PF00350">
    <property type="entry name" value="Dynamin_N"/>
    <property type="match status" value="1"/>
</dbReference>
<dbReference type="EMBL" id="CYXZ01000049">
    <property type="protein sequence ID" value="CUN31833.1"/>
    <property type="molecule type" value="Genomic_DNA"/>
</dbReference>
<evidence type="ECO:0000256" key="4">
    <source>
        <dbReference type="ARBA" id="ARBA00023134"/>
    </source>
</evidence>
<dbReference type="GO" id="GO:0005525">
    <property type="term" value="F:GTP binding"/>
    <property type="evidence" value="ECO:0007669"/>
    <property type="project" value="UniProtKB-KW"/>
</dbReference>
<evidence type="ECO:0000256" key="3">
    <source>
        <dbReference type="ARBA" id="ARBA00022801"/>
    </source>
</evidence>
<dbReference type="RefSeq" id="WP_055196065.1">
    <property type="nucleotide sequence ID" value="NZ_CABIYH010000049.1"/>
</dbReference>
<dbReference type="STRING" id="166486.ERS852572_03743"/>
<evidence type="ECO:0000256" key="5">
    <source>
        <dbReference type="ARBA" id="ARBA00023136"/>
    </source>
</evidence>
<dbReference type="PANTHER" id="PTHR10465:SF0">
    <property type="entry name" value="SARCALUMENIN"/>
    <property type="match status" value="1"/>
</dbReference>
<gene>
    <name evidence="8" type="ORF">ERS852572_03743</name>
</gene>
<accession>A0A173VXD9</accession>
<protein>
    <submittedName>
        <fullName evidence="8">Predicted GTPase</fullName>
    </submittedName>
</protein>
<dbReference type="PANTHER" id="PTHR10465">
    <property type="entry name" value="TRANSMEMBRANE GTPASE FZO1"/>
    <property type="match status" value="1"/>
</dbReference>
<proteinExistence type="predicted"/>
<keyword evidence="6" id="KW-0175">Coiled coil</keyword>
<dbReference type="PaxDb" id="166486-ERS852572_03743"/>
<evidence type="ECO:0000313" key="9">
    <source>
        <dbReference type="Proteomes" id="UP000095350"/>
    </source>
</evidence>
<dbReference type="AlphaFoldDB" id="A0A173VXD9"/>
<sequence length="713" mass="81255">MAVFTEDNKEFQTFIDNTNAIITEVTGHEKKEDISELQRLVSNFKKKTEDFYRTDRMLNIGVIGQVKAGKSTFLNTLLFDGKEVLPKAPTPKTATLTKMEYSDKNIIQIEYYSKEEWEVLEENACVDLEDEIYTSAREIIEMVRRNGVDPVPYLEKGKDILEYESYDALVSGLNNYVGEDGKYTPIVKAVTLYLNKEEFKGLSIVDTPGLNDPIASRTIRTKEFMEVCDVVFFLSPSTGFLDKSDWILLSSQLPQKGVKKLVLIASRYDSGVRDVLRKQEEDDIFGDDENTTDNVPKACRIVKKKLTKRAKAKVEEFVEDLEARESSPELIEVIRQCAKPIMISSLAYNMIGKAESEFTKEEKNMYSAIRQFSTDMDSDLNLLGNFDEVKALFREVVTEKEHIFEAKAKGFIPDAVEELRNLLLSYQDKTNQRIKLLEGNEKEQLLEQKKLIESQMNNIKADIAAVFGELNAKIESEKAVGIRELRDSSKDYLNIRERTGSKTSTGSYTTGHLFWKKTHVYTYEEHYSYCIAADAIENLKKYALEASNQVEEVFSEAMQMKEVKRKLLNVVVNNFDMGSEKYDSSLFRIMVEETISRIEFPVFDMDISDAMSGIAGKFNGELTSAQEKTELSTALSKAISNIYGELCDRLEKEVKSFETKMSAISQKVEESLLNNITEEFGNLISQCENKENEIAAYKEYAAILEKKLAELKA</sequence>
<evidence type="ECO:0000259" key="7">
    <source>
        <dbReference type="Pfam" id="PF00350"/>
    </source>
</evidence>
<name>A0A173VXD9_9FIRM</name>
<reference evidence="8 9" key="1">
    <citation type="submission" date="2015-09" db="EMBL/GenBank/DDBJ databases">
        <authorList>
            <consortium name="Pathogen Informatics"/>
        </authorList>
    </citation>
    <scope>NUCLEOTIDE SEQUENCE [LARGE SCALE GENOMIC DNA]</scope>
    <source>
        <strain evidence="8 9">2789STDY5834960</strain>
    </source>
</reference>
<keyword evidence="3" id="KW-0378">Hydrolase</keyword>
<dbReference type="Proteomes" id="UP000095350">
    <property type="component" value="Unassembled WGS sequence"/>
</dbReference>
<dbReference type="InterPro" id="IPR045063">
    <property type="entry name" value="Dynamin_N"/>
</dbReference>
<dbReference type="SUPFAM" id="SSF52540">
    <property type="entry name" value="P-loop containing nucleoside triphosphate hydrolases"/>
    <property type="match status" value="1"/>
</dbReference>
<comment type="subcellular location">
    <subcellularLocation>
        <location evidence="1">Membrane</location>
    </subcellularLocation>
</comment>
<evidence type="ECO:0000256" key="1">
    <source>
        <dbReference type="ARBA" id="ARBA00004370"/>
    </source>
</evidence>
<dbReference type="GO" id="GO:0016020">
    <property type="term" value="C:membrane"/>
    <property type="evidence" value="ECO:0007669"/>
    <property type="project" value="UniProtKB-SubCell"/>
</dbReference>
<feature type="domain" description="Dynamin N-terminal" evidence="7">
    <location>
        <begin position="60"/>
        <end position="264"/>
    </location>
</feature>
<keyword evidence="2" id="KW-0547">Nucleotide-binding</keyword>
<evidence type="ECO:0000256" key="6">
    <source>
        <dbReference type="SAM" id="Coils"/>
    </source>
</evidence>
<evidence type="ECO:0000313" key="8">
    <source>
        <dbReference type="EMBL" id="CUN31833.1"/>
    </source>
</evidence>
<keyword evidence="5" id="KW-0472">Membrane</keyword>
<organism evidence="8 9">
    <name type="scientific">Roseburia intestinalis</name>
    <dbReference type="NCBI Taxonomy" id="166486"/>
    <lineage>
        <taxon>Bacteria</taxon>
        <taxon>Bacillati</taxon>
        <taxon>Bacillota</taxon>
        <taxon>Clostridia</taxon>
        <taxon>Lachnospirales</taxon>
        <taxon>Lachnospiraceae</taxon>
        <taxon>Roseburia</taxon>
    </lineage>
</organism>
<dbReference type="InterPro" id="IPR027417">
    <property type="entry name" value="P-loop_NTPase"/>
</dbReference>
<keyword evidence="4" id="KW-0342">GTP-binding</keyword>